<reference evidence="2 3" key="1">
    <citation type="submission" date="2018-06" db="EMBL/GenBank/DDBJ databases">
        <authorList>
            <consortium name="Pathogen Informatics"/>
            <person name="Doyle S."/>
        </authorList>
    </citation>
    <scope>NUCLEOTIDE SEQUENCE [LARGE SCALE GENOMIC DNA]</scope>
    <source>
        <strain evidence="2 3">NCTC11532</strain>
    </source>
</reference>
<name>A0A378LRZ8_9GAMM</name>
<sequence length="136" mass="15027">MKKIKMALLVSSIVTGSAFAAPSCDGFQIKLKNNLADDLIVTSIKLNGADIDPGMFEKLGSKSEQVFTVNHSKENVLMKGEFNLHTLSLPSKTVKIKYTIENKTGFCEHTDKSPKSDYAVEKTREIGQVKYSINNQ</sequence>
<protein>
    <recommendedName>
        <fullName evidence="4">Lipoprotein</fullName>
    </recommendedName>
</protein>
<accession>A0A378LRZ8</accession>
<dbReference type="OrthoDB" id="5640969at2"/>
<dbReference type="Proteomes" id="UP000255297">
    <property type="component" value="Unassembled WGS sequence"/>
</dbReference>
<gene>
    <name evidence="2" type="ORF">NCTC11532_00803</name>
</gene>
<feature type="signal peptide" evidence="1">
    <location>
        <begin position="1"/>
        <end position="20"/>
    </location>
</feature>
<dbReference type="RefSeq" id="WP_031564074.1">
    <property type="nucleotide sequence ID" value="NZ_CAAAIS010000011.1"/>
</dbReference>
<feature type="chain" id="PRO_5016796510" description="Lipoprotein" evidence="1">
    <location>
        <begin position="21"/>
        <end position="136"/>
    </location>
</feature>
<keyword evidence="1" id="KW-0732">Signal</keyword>
<organism evidence="2 3">
    <name type="scientific">Legionella wadsworthii</name>
    <dbReference type="NCBI Taxonomy" id="28088"/>
    <lineage>
        <taxon>Bacteria</taxon>
        <taxon>Pseudomonadati</taxon>
        <taxon>Pseudomonadota</taxon>
        <taxon>Gammaproteobacteria</taxon>
        <taxon>Legionellales</taxon>
        <taxon>Legionellaceae</taxon>
        <taxon>Legionella</taxon>
    </lineage>
</organism>
<dbReference type="EMBL" id="UGPB01000001">
    <property type="protein sequence ID" value="STY28628.1"/>
    <property type="molecule type" value="Genomic_DNA"/>
</dbReference>
<evidence type="ECO:0000313" key="3">
    <source>
        <dbReference type="Proteomes" id="UP000255297"/>
    </source>
</evidence>
<proteinExistence type="predicted"/>
<evidence type="ECO:0000313" key="2">
    <source>
        <dbReference type="EMBL" id="STY28628.1"/>
    </source>
</evidence>
<dbReference type="AlphaFoldDB" id="A0A378LRZ8"/>
<evidence type="ECO:0008006" key="4">
    <source>
        <dbReference type="Google" id="ProtNLM"/>
    </source>
</evidence>
<evidence type="ECO:0000256" key="1">
    <source>
        <dbReference type="SAM" id="SignalP"/>
    </source>
</evidence>
<keyword evidence="3" id="KW-1185">Reference proteome</keyword>